<dbReference type="GO" id="GO:0005524">
    <property type="term" value="F:ATP binding"/>
    <property type="evidence" value="ECO:0007669"/>
    <property type="project" value="UniProtKB-KW"/>
</dbReference>
<dbReference type="PANTHER" id="PTHR42734">
    <property type="entry name" value="METAL TRANSPORT SYSTEM ATP-BINDING PROTEIN TM_0124-RELATED"/>
    <property type="match status" value="1"/>
</dbReference>
<sequence>MLSVDKVTVRLDERLILREVTTQVDAKELVGLLGPNGAGKTTLLRTVLGLLRPAAGTVRVADEPVERARHLLGYVPQRHEFAWDFPINVAEAVLHARRIRLGRRPGRADRAAVEHALERVSLAELARRPVGALSGGQRQRVLLARALAVGPRLLLLDEPFTGVDVPTQDLLTHVLSGLRADGVAILMTTHDFASAARLADRIILLNQEVVADGPPDEVRDGTLWLRAFGAPTGLDGVS</sequence>
<proteinExistence type="inferred from homology"/>
<evidence type="ECO:0000256" key="1">
    <source>
        <dbReference type="ARBA" id="ARBA00005417"/>
    </source>
</evidence>
<reference evidence="6" key="2">
    <citation type="submission" date="2020-09" db="EMBL/GenBank/DDBJ databases">
        <authorList>
            <person name="Sun Q."/>
            <person name="Ohkuma M."/>
        </authorList>
    </citation>
    <scope>NUCLEOTIDE SEQUENCE</scope>
    <source>
        <strain evidence="6">JCM 3091</strain>
    </source>
</reference>
<feature type="domain" description="ABC transporter" evidence="5">
    <location>
        <begin position="2"/>
        <end position="231"/>
    </location>
</feature>
<evidence type="ECO:0000256" key="4">
    <source>
        <dbReference type="ARBA" id="ARBA00022840"/>
    </source>
</evidence>
<dbReference type="InterPro" id="IPR022508">
    <property type="entry name" value="ABC_trspt_anch-rpt_ATP-bd"/>
</dbReference>
<evidence type="ECO:0000256" key="2">
    <source>
        <dbReference type="ARBA" id="ARBA00022448"/>
    </source>
</evidence>
<dbReference type="EMBL" id="BMQC01000021">
    <property type="protein sequence ID" value="GGK42177.1"/>
    <property type="molecule type" value="Genomic_DNA"/>
</dbReference>
<evidence type="ECO:0000313" key="7">
    <source>
        <dbReference type="Proteomes" id="UP000662200"/>
    </source>
</evidence>
<organism evidence="6 7">
    <name type="scientific">Pilimelia terevasa</name>
    <dbReference type="NCBI Taxonomy" id="53372"/>
    <lineage>
        <taxon>Bacteria</taxon>
        <taxon>Bacillati</taxon>
        <taxon>Actinomycetota</taxon>
        <taxon>Actinomycetes</taxon>
        <taxon>Micromonosporales</taxon>
        <taxon>Micromonosporaceae</taxon>
        <taxon>Pilimelia</taxon>
    </lineage>
</organism>
<dbReference type="AlphaFoldDB" id="A0A8J3FM19"/>
<dbReference type="SMART" id="SM00382">
    <property type="entry name" value="AAA"/>
    <property type="match status" value="1"/>
</dbReference>
<dbReference type="PROSITE" id="PS50893">
    <property type="entry name" value="ABC_TRANSPORTER_2"/>
    <property type="match status" value="1"/>
</dbReference>
<protein>
    <submittedName>
        <fullName evidence="6">Manganese ABC transporter ATP-binding protein</fullName>
    </submittedName>
</protein>
<keyword evidence="2" id="KW-0813">Transport</keyword>
<comment type="similarity">
    <text evidence="1">Belongs to the ABC transporter superfamily.</text>
</comment>
<evidence type="ECO:0000259" key="5">
    <source>
        <dbReference type="PROSITE" id="PS50893"/>
    </source>
</evidence>
<dbReference type="SUPFAM" id="SSF52540">
    <property type="entry name" value="P-loop containing nucleoside triphosphate hydrolases"/>
    <property type="match status" value="1"/>
</dbReference>
<reference evidence="6" key="1">
    <citation type="journal article" date="2014" name="Int. J. Syst. Evol. Microbiol.">
        <title>Complete genome sequence of Corynebacterium casei LMG S-19264T (=DSM 44701T), isolated from a smear-ripened cheese.</title>
        <authorList>
            <consortium name="US DOE Joint Genome Institute (JGI-PGF)"/>
            <person name="Walter F."/>
            <person name="Albersmeier A."/>
            <person name="Kalinowski J."/>
            <person name="Ruckert C."/>
        </authorList>
    </citation>
    <scope>NUCLEOTIDE SEQUENCE</scope>
    <source>
        <strain evidence="6">JCM 3091</strain>
    </source>
</reference>
<dbReference type="Gene3D" id="3.40.50.300">
    <property type="entry name" value="P-loop containing nucleotide triphosphate hydrolases"/>
    <property type="match status" value="1"/>
</dbReference>
<name>A0A8J3FM19_9ACTN</name>
<dbReference type="InterPro" id="IPR027417">
    <property type="entry name" value="P-loop_NTPase"/>
</dbReference>
<dbReference type="PANTHER" id="PTHR42734:SF5">
    <property type="entry name" value="IRON TRANSPORT SYSTEM ATP-BINDING PROTEIN HI_0361-RELATED"/>
    <property type="match status" value="1"/>
</dbReference>
<dbReference type="Proteomes" id="UP000662200">
    <property type="component" value="Unassembled WGS sequence"/>
</dbReference>
<comment type="caution">
    <text evidence="6">The sequence shown here is derived from an EMBL/GenBank/DDBJ whole genome shotgun (WGS) entry which is preliminary data.</text>
</comment>
<dbReference type="PROSITE" id="PS00211">
    <property type="entry name" value="ABC_TRANSPORTER_1"/>
    <property type="match status" value="1"/>
</dbReference>
<gene>
    <name evidence="6" type="ORF">GCM10010124_38720</name>
</gene>
<dbReference type="CDD" id="cd03235">
    <property type="entry name" value="ABC_Metallic_Cations"/>
    <property type="match status" value="1"/>
</dbReference>
<dbReference type="RefSeq" id="WP_189115788.1">
    <property type="nucleotide sequence ID" value="NZ_BMQC01000021.1"/>
</dbReference>
<evidence type="ECO:0000313" key="6">
    <source>
        <dbReference type="EMBL" id="GGK42177.1"/>
    </source>
</evidence>
<dbReference type="InterPro" id="IPR003593">
    <property type="entry name" value="AAA+_ATPase"/>
</dbReference>
<keyword evidence="7" id="KW-1185">Reference proteome</keyword>
<dbReference type="InterPro" id="IPR050153">
    <property type="entry name" value="Metal_Ion_Import_ABC"/>
</dbReference>
<dbReference type="InterPro" id="IPR017871">
    <property type="entry name" value="ABC_transporter-like_CS"/>
</dbReference>
<dbReference type="GO" id="GO:0016887">
    <property type="term" value="F:ATP hydrolysis activity"/>
    <property type="evidence" value="ECO:0007669"/>
    <property type="project" value="InterPro"/>
</dbReference>
<keyword evidence="3" id="KW-0547">Nucleotide-binding</keyword>
<keyword evidence="4 6" id="KW-0067">ATP-binding</keyword>
<dbReference type="NCBIfam" id="TIGR03771">
    <property type="entry name" value="anch_rpt_ABC"/>
    <property type="match status" value="1"/>
</dbReference>
<dbReference type="Pfam" id="PF00005">
    <property type="entry name" value="ABC_tran"/>
    <property type="match status" value="1"/>
</dbReference>
<evidence type="ECO:0000256" key="3">
    <source>
        <dbReference type="ARBA" id="ARBA00022741"/>
    </source>
</evidence>
<accession>A0A8J3FM19</accession>
<dbReference type="InterPro" id="IPR003439">
    <property type="entry name" value="ABC_transporter-like_ATP-bd"/>
</dbReference>